<proteinExistence type="inferred from homology"/>
<feature type="compositionally biased region" description="Polar residues" evidence="4">
    <location>
        <begin position="766"/>
        <end position="780"/>
    </location>
</feature>
<dbReference type="GO" id="GO:1904462">
    <property type="term" value="P:ergosteryl 3-beta-D-glucoside catabolic process"/>
    <property type="evidence" value="ECO:0007669"/>
    <property type="project" value="TreeGrafter"/>
</dbReference>
<name>A0A9P7J6Y3_9AGAM</name>
<dbReference type="GeneID" id="64627519"/>
<gene>
    <name evidence="7" type="ORF">BJ212DRAFT_1303869</name>
</gene>
<dbReference type="PANTHER" id="PTHR31308:SF6">
    <property type="entry name" value="GLYCOSIDE HYDROLASE FAMILY 5 C-TERMINAL DOMAIN-CONTAINING PROTEIN"/>
    <property type="match status" value="1"/>
</dbReference>
<reference evidence="7" key="1">
    <citation type="journal article" date="2020" name="New Phytol.">
        <title>Comparative genomics reveals dynamic genome evolution in host specialist ectomycorrhizal fungi.</title>
        <authorList>
            <person name="Lofgren L.A."/>
            <person name="Nguyen N.H."/>
            <person name="Vilgalys R."/>
            <person name="Ruytinx J."/>
            <person name="Liao H.L."/>
            <person name="Branco S."/>
            <person name="Kuo A."/>
            <person name="LaButti K."/>
            <person name="Lipzen A."/>
            <person name="Andreopoulos W."/>
            <person name="Pangilinan J."/>
            <person name="Riley R."/>
            <person name="Hundley H."/>
            <person name="Na H."/>
            <person name="Barry K."/>
            <person name="Grigoriev I.V."/>
            <person name="Stajich J.E."/>
            <person name="Kennedy P.G."/>
        </authorList>
    </citation>
    <scope>NUCLEOTIDE SEQUENCE</scope>
    <source>
        <strain evidence="7">MN1</strain>
    </source>
</reference>
<evidence type="ECO:0000256" key="2">
    <source>
        <dbReference type="ARBA" id="ARBA00022801"/>
    </source>
</evidence>
<keyword evidence="3" id="KW-0326">Glycosidase</keyword>
<comment type="similarity">
    <text evidence="1">Belongs to the glycosyl hydrolase 5 (cellulase A) family.</text>
</comment>
<dbReference type="GO" id="GO:0050295">
    <property type="term" value="F:steryl-beta-glucosidase activity"/>
    <property type="evidence" value="ECO:0007669"/>
    <property type="project" value="TreeGrafter"/>
</dbReference>
<dbReference type="SUPFAM" id="SSF51445">
    <property type="entry name" value="(Trans)glycosidases"/>
    <property type="match status" value="1"/>
</dbReference>
<evidence type="ECO:0000313" key="8">
    <source>
        <dbReference type="Proteomes" id="UP000807769"/>
    </source>
</evidence>
<evidence type="ECO:0000259" key="6">
    <source>
        <dbReference type="Pfam" id="PF18564"/>
    </source>
</evidence>
<evidence type="ECO:0000313" key="7">
    <source>
        <dbReference type="EMBL" id="KAG1805797.1"/>
    </source>
</evidence>
<feature type="domain" description="Glycoside hydrolase family 5 C-terminal" evidence="6">
    <location>
        <begin position="674"/>
        <end position="742"/>
    </location>
</feature>
<dbReference type="GO" id="GO:0000272">
    <property type="term" value="P:polysaccharide catabolic process"/>
    <property type="evidence" value="ECO:0007669"/>
    <property type="project" value="InterPro"/>
</dbReference>
<sequence length="894" mass="98420">MPRVPSGDASFIHTLDGNFVDNAGRTLLLRGVNLSGSSKAPVNQPSQVLDGFWEEAKIGGESFIGRPLKLDDADEHLTRLRGWGFNMLRFPVTWEALEHEGPGLTRGKYDHDFMDYTIEVLRKCKAHGFKVYLNPHQDIWSRFSGGSGAPYWTLAACGLNPCAFSATQAAIIHCEYPTPASRNPAEMPAMIWSTNYGRLISQTMFALFFGGSTFAPKCIIDGVNIQEYLQTHFANAFAKLAERVAAAGDLLDEVVIGWDSMNEPAEGLISWGDLNAYPQQQGSTLKKGTVPSPAQSFRLGMGQVQTLDNYSFGSMGPRRDGSVTIDPNGVKAWADPSTEPGNVHPRWGWRRDPGWTLGKCIWALHNVWDVESGYVLQPDYFAHIPGTDEPVHFLRAFFLPQYTLYLKAIRAHHSRAIAFVQPPVFAQPPPIPEELLQGRACYSTHYYDGLTLVTRHWNWFNADALGLIRGKYSTQIQALRVGERAIRNSLQTQLGYLKADATQLGALPSTGPARYPTIIGEIGTPFDMDAKRSYGYTDGGKYKGDYSRQERALDASLNAADGENCLNWTVWTYCSDSSHPWGDGWNMEDLSLWCSDDQRAGEAERVPALRIPSKFSMGSLAPAQASTFTISTLPTYSSPYASSSVEESEPMQYESASLLSFLTNGARAVRAFCRPWPIAVVGTPTNIQFDISKATFHLTLKVNAEDIPVNDDDDLIPGKKGLWKDSSLPTEIFLPLVHFASDTCLGKALGSNTQDQVDDSMDIGQEGNSRSTSGTTTPRVYTSSTLTLPVTSQTALSPVIFKDDWYDIAVTASEGRVELLASEQKLLWFYTVPADEKEDKELTIEVRRSSGAIKASALGLGYASESRARDGCARWLEEAGLLGEGWCPEGCSIM</sequence>
<dbReference type="Pfam" id="PF00150">
    <property type="entry name" value="Cellulase"/>
    <property type="match status" value="1"/>
</dbReference>
<dbReference type="AlphaFoldDB" id="A0A9P7J6Y3"/>
<dbReference type="InterPro" id="IPR017853">
    <property type="entry name" value="GH"/>
</dbReference>
<accession>A0A9P7J6Y3</accession>
<evidence type="ECO:0000259" key="5">
    <source>
        <dbReference type="Pfam" id="PF00150"/>
    </source>
</evidence>
<keyword evidence="2 7" id="KW-0378">Hydrolase</keyword>
<dbReference type="EMBL" id="JABBWG010000050">
    <property type="protein sequence ID" value="KAG1805797.1"/>
    <property type="molecule type" value="Genomic_DNA"/>
</dbReference>
<comment type="caution">
    <text evidence="7">The sequence shown here is derived from an EMBL/GenBank/DDBJ whole genome shotgun (WGS) entry which is preliminary data.</text>
</comment>
<keyword evidence="8" id="KW-1185">Reference proteome</keyword>
<dbReference type="RefSeq" id="XP_041187438.1">
    <property type="nucleotide sequence ID" value="XM_041333502.1"/>
</dbReference>
<dbReference type="PANTHER" id="PTHR31308">
    <property type="match status" value="1"/>
</dbReference>
<dbReference type="Gene3D" id="3.20.20.80">
    <property type="entry name" value="Glycosidases"/>
    <property type="match status" value="2"/>
</dbReference>
<dbReference type="InterPro" id="IPR041036">
    <property type="entry name" value="GH5_C"/>
</dbReference>
<dbReference type="InterPro" id="IPR001547">
    <property type="entry name" value="Glyco_hydro_5"/>
</dbReference>
<dbReference type="Proteomes" id="UP000807769">
    <property type="component" value="Unassembled WGS sequence"/>
</dbReference>
<dbReference type="Gene3D" id="2.60.40.1180">
    <property type="entry name" value="Golgi alpha-mannosidase II"/>
    <property type="match status" value="1"/>
</dbReference>
<dbReference type="InterPro" id="IPR052066">
    <property type="entry name" value="Glycosphingolipid_Hydrolases"/>
</dbReference>
<evidence type="ECO:0000256" key="3">
    <source>
        <dbReference type="ARBA" id="ARBA00023295"/>
    </source>
</evidence>
<evidence type="ECO:0000256" key="4">
    <source>
        <dbReference type="SAM" id="MobiDB-lite"/>
    </source>
</evidence>
<dbReference type="Pfam" id="PF18564">
    <property type="entry name" value="Glyco_hydro_5_C"/>
    <property type="match status" value="1"/>
</dbReference>
<organism evidence="7 8">
    <name type="scientific">Suillus subaureus</name>
    <dbReference type="NCBI Taxonomy" id="48587"/>
    <lineage>
        <taxon>Eukaryota</taxon>
        <taxon>Fungi</taxon>
        <taxon>Dikarya</taxon>
        <taxon>Basidiomycota</taxon>
        <taxon>Agaricomycotina</taxon>
        <taxon>Agaricomycetes</taxon>
        <taxon>Agaricomycetidae</taxon>
        <taxon>Boletales</taxon>
        <taxon>Suillineae</taxon>
        <taxon>Suillaceae</taxon>
        <taxon>Suillus</taxon>
    </lineage>
</organism>
<feature type="domain" description="Glycoside hydrolase family 5" evidence="5">
    <location>
        <begin position="72"/>
        <end position="282"/>
    </location>
</feature>
<dbReference type="OrthoDB" id="9971853at2759"/>
<feature type="region of interest" description="Disordered" evidence="4">
    <location>
        <begin position="751"/>
        <end position="780"/>
    </location>
</feature>
<dbReference type="InterPro" id="IPR013780">
    <property type="entry name" value="Glyco_hydro_b"/>
</dbReference>
<evidence type="ECO:0000256" key="1">
    <source>
        <dbReference type="ARBA" id="ARBA00005641"/>
    </source>
</evidence>
<protein>
    <submittedName>
        <fullName evidence="7">Glycoside hydrolase superfamily</fullName>
    </submittedName>
</protein>